<dbReference type="Gene3D" id="3.30.160.150">
    <property type="entry name" value="Lipoprotein like domain"/>
    <property type="match status" value="1"/>
</dbReference>
<keyword evidence="2" id="KW-1185">Reference proteome</keyword>
<organism evidence="1 2">
    <name type="scientific">Histidinibacterium lentulum</name>
    <dbReference type="NCBI Taxonomy" id="2480588"/>
    <lineage>
        <taxon>Bacteria</taxon>
        <taxon>Pseudomonadati</taxon>
        <taxon>Pseudomonadota</taxon>
        <taxon>Alphaproteobacteria</taxon>
        <taxon>Rhodobacterales</taxon>
        <taxon>Paracoccaceae</taxon>
        <taxon>Histidinibacterium</taxon>
    </lineage>
</organism>
<gene>
    <name evidence="1" type="ORF">EAT49_06585</name>
</gene>
<dbReference type="AlphaFoldDB" id="A0A3N2R6F3"/>
<dbReference type="Proteomes" id="UP000268016">
    <property type="component" value="Unassembled WGS sequence"/>
</dbReference>
<proteinExistence type="predicted"/>
<comment type="caution">
    <text evidence="1">The sequence shown here is derived from an EMBL/GenBank/DDBJ whole genome shotgun (WGS) entry which is preliminary data.</text>
</comment>
<protein>
    <recommendedName>
        <fullName evidence="3">LPS-assembly lipoprotein</fullName>
    </recommendedName>
</protein>
<dbReference type="InterPro" id="IPR007485">
    <property type="entry name" value="LPS_assembly_LptE"/>
</dbReference>
<reference evidence="1 2" key="1">
    <citation type="submission" date="2018-10" db="EMBL/GenBank/DDBJ databases">
        <title>Histidinibacterium lentulum gen. nov., sp. nov., a marine bacterium from the culture broth of Picochlorum sp. 122.</title>
        <authorList>
            <person name="Wang G."/>
        </authorList>
    </citation>
    <scope>NUCLEOTIDE SEQUENCE [LARGE SCALE GENOMIC DNA]</scope>
    <source>
        <strain evidence="1 2">B17</strain>
    </source>
</reference>
<evidence type="ECO:0000313" key="1">
    <source>
        <dbReference type="EMBL" id="ROU02961.1"/>
    </source>
</evidence>
<dbReference type="RefSeq" id="WP_123641512.1">
    <property type="nucleotide sequence ID" value="NZ_ML119083.1"/>
</dbReference>
<accession>A0A3N2R6F3</accession>
<dbReference type="OrthoDB" id="7629596at2"/>
<dbReference type="GO" id="GO:0043165">
    <property type="term" value="P:Gram-negative-bacterium-type cell outer membrane assembly"/>
    <property type="evidence" value="ECO:0007669"/>
    <property type="project" value="InterPro"/>
</dbReference>
<name>A0A3N2R6F3_9RHOB</name>
<evidence type="ECO:0000313" key="2">
    <source>
        <dbReference type="Proteomes" id="UP000268016"/>
    </source>
</evidence>
<dbReference type="Pfam" id="PF04390">
    <property type="entry name" value="LptE"/>
    <property type="match status" value="1"/>
</dbReference>
<evidence type="ECO:0008006" key="3">
    <source>
        <dbReference type="Google" id="ProtNLM"/>
    </source>
</evidence>
<dbReference type="EMBL" id="RDRB01000003">
    <property type="protein sequence ID" value="ROU02961.1"/>
    <property type="molecule type" value="Genomic_DNA"/>
</dbReference>
<sequence length="164" mass="17429">MWWSEPPIPTRRALLLGAAALLAGCGFQPVYGPDGPLGRLAGTVAVEAPATDAGFVLRNRLVDRLGIAETPRYLLETDIVIRGAAVAVTTEQETTRFSLPGEAEYRLLEVATGRVLAEGRVTSFSSYSATGTAVSTFAGREDAQERLAIALADQILIRLTAQVT</sequence>
<dbReference type="GO" id="GO:0019867">
    <property type="term" value="C:outer membrane"/>
    <property type="evidence" value="ECO:0007669"/>
    <property type="project" value="InterPro"/>
</dbReference>